<feature type="transmembrane region" description="Helical" evidence="10">
    <location>
        <begin position="516"/>
        <end position="535"/>
    </location>
</feature>
<evidence type="ECO:0000256" key="10">
    <source>
        <dbReference type="SAM" id="Phobius"/>
    </source>
</evidence>
<feature type="compositionally biased region" description="Polar residues" evidence="9">
    <location>
        <begin position="311"/>
        <end position="376"/>
    </location>
</feature>
<feature type="transmembrane region" description="Helical" evidence="10">
    <location>
        <begin position="207"/>
        <end position="229"/>
    </location>
</feature>
<dbReference type="InterPro" id="IPR000276">
    <property type="entry name" value="GPCR_Rhodpsn"/>
</dbReference>
<keyword evidence="3 10" id="KW-0812">Transmembrane</keyword>
<evidence type="ECO:0000256" key="3">
    <source>
        <dbReference type="ARBA" id="ARBA00022692"/>
    </source>
</evidence>
<dbReference type="GO" id="GO:0004930">
    <property type="term" value="F:G protein-coupled receptor activity"/>
    <property type="evidence" value="ECO:0007669"/>
    <property type="project" value="UniProtKB-KW"/>
</dbReference>
<dbReference type="SUPFAM" id="SSF81321">
    <property type="entry name" value="Family A G protein-coupled receptor-like"/>
    <property type="match status" value="1"/>
</dbReference>
<dbReference type="Proteomes" id="UP000269721">
    <property type="component" value="Unassembled WGS sequence"/>
</dbReference>
<keyword evidence="12" id="KW-1185">Reference proteome</keyword>
<dbReference type="Gene3D" id="1.20.1070.10">
    <property type="entry name" value="Rhodopsin 7-helix transmembrane proteins"/>
    <property type="match status" value="2"/>
</dbReference>
<keyword evidence="2" id="KW-1003">Cell membrane</keyword>
<feature type="transmembrane region" description="Helical" evidence="10">
    <location>
        <begin position="115"/>
        <end position="140"/>
    </location>
</feature>
<evidence type="ECO:0000256" key="6">
    <source>
        <dbReference type="ARBA" id="ARBA00023136"/>
    </source>
</evidence>
<feature type="transmembrane region" description="Helical" evidence="10">
    <location>
        <begin position="83"/>
        <end position="103"/>
    </location>
</feature>
<name>A0A4P9WMC2_9FUNG</name>
<dbReference type="Pfam" id="PF00001">
    <property type="entry name" value="7tm_1"/>
    <property type="match status" value="1"/>
</dbReference>
<feature type="transmembrane region" description="Helical" evidence="10">
    <location>
        <begin position="52"/>
        <end position="71"/>
    </location>
</feature>
<dbReference type="EMBL" id="KZ994485">
    <property type="protein sequence ID" value="RKO92818.1"/>
    <property type="molecule type" value="Genomic_DNA"/>
</dbReference>
<feature type="compositionally biased region" description="Polar residues" evidence="9">
    <location>
        <begin position="249"/>
        <end position="269"/>
    </location>
</feature>
<dbReference type="PANTHER" id="PTHR22752">
    <property type="entry name" value="G PROTEIN-COUPLED RECEPTOR"/>
    <property type="match status" value="1"/>
</dbReference>
<dbReference type="AlphaFoldDB" id="A0A4P9WMC2"/>
<protein>
    <recommendedName>
        <fullName evidence="13">G-protein coupled receptors family 1 profile domain-containing protein</fullName>
    </recommendedName>
</protein>
<keyword evidence="6 10" id="KW-0472">Membrane</keyword>
<keyword evidence="7" id="KW-0675">Receptor</keyword>
<evidence type="ECO:0000256" key="1">
    <source>
        <dbReference type="ARBA" id="ARBA00004651"/>
    </source>
</evidence>
<evidence type="ECO:0000256" key="8">
    <source>
        <dbReference type="ARBA" id="ARBA00023224"/>
    </source>
</evidence>
<feature type="transmembrane region" description="Helical" evidence="10">
    <location>
        <begin position="161"/>
        <end position="180"/>
    </location>
</feature>
<proteinExistence type="predicted"/>
<evidence type="ECO:0000313" key="12">
    <source>
        <dbReference type="Proteomes" id="UP000269721"/>
    </source>
</evidence>
<reference evidence="12" key="1">
    <citation type="journal article" date="2018" name="Nat. Microbiol.">
        <title>Leveraging single-cell genomics to expand the fungal tree of life.</title>
        <authorList>
            <person name="Ahrendt S.R."/>
            <person name="Quandt C.A."/>
            <person name="Ciobanu D."/>
            <person name="Clum A."/>
            <person name="Salamov A."/>
            <person name="Andreopoulos B."/>
            <person name="Cheng J.F."/>
            <person name="Woyke T."/>
            <person name="Pelin A."/>
            <person name="Henrissat B."/>
            <person name="Reynolds N.K."/>
            <person name="Benny G.L."/>
            <person name="Smith M.E."/>
            <person name="James T.Y."/>
            <person name="Grigoriev I.V."/>
        </authorList>
    </citation>
    <scope>NUCLEOTIDE SEQUENCE [LARGE SCALE GENOMIC DNA]</scope>
</reference>
<evidence type="ECO:0000256" key="2">
    <source>
        <dbReference type="ARBA" id="ARBA00022475"/>
    </source>
</evidence>
<feature type="region of interest" description="Disordered" evidence="9">
    <location>
        <begin position="247"/>
        <end position="269"/>
    </location>
</feature>
<keyword evidence="4 10" id="KW-1133">Transmembrane helix</keyword>
<gene>
    <name evidence="11" type="ORF">BDK51DRAFT_41650</name>
</gene>
<evidence type="ECO:0008006" key="13">
    <source>
        <dbReference type="Google" id="ProtNLM"/>
    </source>
</evidence>
<keyword evidence="8" id="KW-0807">Transducer</keyword>
<keyword evidence="5" id="KW-0297">G-protein coupled receptor</keyword>
<evidence type="ECO:0000256" key="4">
    <source>
        <dbReference type="ARBA" id="ARBA00022989"/>
    </source>
</evidence>
<organism evidence="11 12">
    <name type="scientific">Blyttiomyces helicus</name>
    <dbReference type="NCBI Taxonomy" id="388810"/>
    <lineage>
        <taxon>Eukaryota</taxon>
        <taxon>Fungi</taxon>
        <taxon>Fungi incertae sedis</taxon>
        <taxon>Chytridiomycota</taxon>
        <taxon>Chytridiomycota incertae sedis</taxon>
        <taxon>Chytridiomycetes</taxon>
        <taxon>Chytridiomycetes incertae sedis</taxon>
        <taxon>Blyttiomyces</taxon>
    </lineage>
</organism>
<feature type="region of interest" description="Disordered" evidence="9">
    <location>
        <begin position="311"/>
        <end position="406"/>
    </location>
</feature>
<dbReference type="PROSITE" id="PS00237">
    <property type="entry name" value="G_PROTEIN_RECEP_F1_1"/>
    <property type="match status" value="1"/>
</dbReference>
<evidence type="ECO:0000256" key="9">
    <source>
        <dbReference type="SAM" id="MobiDB-lite"/>
    </source>
</evidence>
<dbReference type="GO" id="GO:0005886">
    <property type="term" value="C:plasma membrane"/>
    <property type="evidence" value="ECO:0007669"/>
    <property type="project" value="UniProtKB-SubCell"/>
</dbReference>
<evidence type="ECO:0000256" key="5">
    <source>
        <dbReference type="ARBA" id="ARBA00023040"/>
    </source>
</evidence>
<feature type="transmembrane region" description="Helical" evidence="10">
    <location>
        <begin position="477"/>
        <end position="504"/>
    </location>
</feature>
<comment type="subcellular location">
    <subcellularLocation>
        <location evidence="1">Cell membrane</location>
        <topology evidence="1">Multi-pass membrane protein</topology>
    </subcellularLocation>
</comment>
<dbReference type="OrthoDB" id="2113128at2759"/>
<sequence>MSPPVPSSPVPLGVGPPDADGYYILPTIPQEMSYGNIYLPYKFTPSQQAENAIGFVLTVTAFSLGLLFLRVQRRVPYYPGKLFALFIICVDLISVANACFVEHLPGLVLGHRLAGWYVCQVQGFIDGAWGVAAQAGMFSFTLERYCAVVRGRPLTSRQTRALIAVSGVSALVLSAIPFAYSHWAAPMPSGIWCTPAWSTGDWRGKVISIEGGVSIVPVVVGIVVMYRAIYQTVSDSARGIREMGADSSAWPTTRKNTTDPGLSSTGWSQTKGIESDWSDIFDDGDSSLALPPIISPSPIILSMPLNGTGSVTSRPRSLSVLSTPANGNGNSNTTPIPPLRSSQPRKLSMPTTTTTNLPRVQAPSQMSPTSPATSKSYPDLALFHYPPENDGTTPRAPPRSSSSRVLAAPAVPVSSTNHHAELSKTLSLNPTHSREALLQSPRSATALHNASSLKSLRPAFPQTTTHRRREADLSSAVSFQAFVIVVIYYISIIPLLIDIFYNLITGHSVPVWWDLAAYYCAVTYTIMNPILFLTMNKQYRNAFSEERGEWARWLGLGDGHGRAEDFAMGSWERGRGGGGGLGGR</sequence>
<evidence type="ECO:0000313" key="11">
    <source>
        <dbReference type="EMBL" id="RKO92818.1"/>
    </source>
</evidence>
<dbReference type="CDD" id="cd00637">
    <property type="entry name" value="7tm_classA_rhodopsin-like"/>
    <property type="match status" value="1"/>
</dbReference>
<accession>A0A4P9WMC2</accession>
<evidence type="ECO:0000256" key="7">
    <source>
        <dbReference type="ARBA" id="ARBA00023170"/>
    </source>
</evidence>